<dbReference type="InterPro" id="IPR005749">
    <property type="entry name" value="Ribosomal_uL15_bac-type"/>
</dbReference>
<evidence type="ECO:0000256" key="1">
    <source>
        <dbReference type="ARBA" id="ARBA00007320"/>
    </source>
</evidence>
<dbReference type="PROSITE" id="PS00475">
    <property type="entry name" value="RIBOSOMAL_L15"/>
    <property type="match status" value="1"/>
</dbReference>
<feature type="region of interest" description="Disordered" evidence="6">
    <location>
        <begin position="1"/>
        <end position="57"/>
    </location>
</feature>
<keyword evidence="4" id="KW-0694">RNA-binding</keyword>
<dbReference type="HAMAP" id="MF_01341">
    <property type="entry name" value="Ribosomal_uL15"/>
    <property type="match status" value="1"/>
</dbReference>
<keyword evidence="2 4" id="KW-0689">Ribosomal protein</keyword>
<dbReference type="Pfam" id="PF00828">
    <property type="entry name" value="Ribosomal_L27A"/>
    <property type="match status" value="1"/>
</dbReference>
<evidence type="ECO:0000256" key="4">
    <source>
        <dbReference type="HAMAP-Rule" id="MF_01341"/>
    </source>
</evidence>
<evidence type="ECO:0000256" key="6">
    <source>
        <dbReference type="SAM" id="MobiDB-lite"/>
    </source>
</evidence>
<dbReference type="GO" id="GO:0006412">
    <property type="term" value="P:translation"/>
    <property type="evidence" value="ECO:0007669"/>
    <property type="project" value="UniProtKB-UniRule"/>
</dbReference>
<proteinExistence type="inferred from homology"/>
<evidence type="ECO:0000256" key="2">
    <source>
        <dbReference type="ARBA" id="ARBA00022980"/>
    </source>
</evidence>
<dbReference type="GO" id="GO:0003735">
    <property type="term" value="F:structural constituent of ribosome"/>
    <property type="evidence" value="ECO:0007669"/>
    <property type="project" value="InterPro"/>
</dbReference>
<dbReference type="InterPro" id="IPR036227">
    <property type="entry name" value="Ribosomal_uL15/eL18_sf"/>
</dbReference>
<dbReference type="Gene3D" id="3.100.10.10">
    <property type="match status" value="1"/>
</dbReference>
<comment type="function">
    <text evidence="4">Binds to the 23S rRNA.</text>
</comment>
<organism evidence="8">
    <name type="scientific">uncultured Desulfovibrio sp</name>
    <dbReference type="NCBI Taxonomy" id="167968"/>
    <lineage>
        <taxon>Bacteria</taxon>
        <taxon>Pseudomonadati</taxon>
        <taxon>Thermodesulfobacteriota</taxon>
        <taxon>Desulfovibrionia</taxon>
        <taxon>Desulfovibrionales</taxon>
        <taxon>Desulfovibrionaceae</taxon>
        <taxon>Desulfovibrio</taxon>
        <taxon>environmental samples</taxon>
    </lineage>
</organism>
<feature type="domain" description="Large ribosomal subunit protein uL15/eL18" evidence="7">
    <location>
        <begin position="77"/>
        <end position="144"/>
    </location>
</feature>
<dbReference type="SUPFAM" id="SSF52080">
    <property type="entry name" value="Ribosomal proteins L15p and L18e"/>
    <property type="match status" value="1"/>
</dbReference>
<dbReference type="RefSeq" id="WP_179979719.1">
    <property type="nucleotide sequence ID" value="NZ_LT608333.1"/>
</dbReference>
<comment type="similarity">
    <text evidence="1 4 5">Belongs to the universal ribosomal protein uL15 family.</text>
</comment>
<dbReference type="PANTHER" id="PTHR12934:SF11">
    <property type="entry name" value="LARGE RIBOSOMAL SUBUNIT PROTEIN UL15M"/>
    <property type="match status" value="1"/>
</dbReference>
<keyword evidence="3 4" id="KW-0687">Ribonucleoprotein</keyword>
<feature type="compositionally biased region" description="Gly residues" evidence="6">
    <location>
        <begin position="21"/>
        <end position="31"/>
    </location>
</feature>
<evidence type="ECO:0000256" key="5">
    <source>
        <dbReference type="RuleBase" id="RU003888"/>
    </source>
</evidence>
<feature type="compositionally biased region" description="Gly residues" evidence="6">
    <location>
        <begin position="42"/>
        <end position="52"/>
    </location>
</feature>
<protein>
    <recommendedName>
        <fullName evidence="4">Large ribosomal subunit protein uL15</fullName>
    </recommendedName>
</protein>
<reference evidence="8" key="1">
    <citation type="submission" date="2016-08" db="EMBL/GenBank/DDBJ databases">
        <authorList>
            <person name="Seilhamer J.J."/>
        </authorList>
    </citation>
    <scope>NUCLEOTIDE SEQUENCE</scope>
    <source>
        <strain evidence="8">86-1</strain>
    </source>
</reference>
<comment type="subunit">
    <text evidence="4">Part of the 50S ribosomal subunit.</text>
</comment>
<dbReference type="NCBIfam" id="TIGR01071">
    <property type="entry name" value="rplO_bact"/>
    <property type="match status" value="1"/>
</dbReference>
<dbReference type="PANTHER" id="PTHR12934">
    <property type="entry name" value="50S RIBOSOMAL PROTEIN L15"/>
    <property type="match status" value="1"/>
</dbReference>
<dbReference type="GO" id="GO:0022625">
    <property type="term" value="C:cytosolic large ribosomal subunit"/>
    <property type="evidence" value="ECO:0007669"/>
    <property type="project" value="TreeGrafter"/>
</dbReference>
<dbReference type="AlphaFoldDB" id="A0A212L134"/>
<keyword evidence="4" id="KW-0699">rRNA-binding</keyword>
<dbReference type="InterPro" id="IPR001196">
    <property type="entry name" value="Ribosomal_uL15_CS"/>
</dbReference>
<dbReference type="InterPro" id="IPR030878">
    <property type="entry name" value="Ribosomal_uL15"/>
</dbReference>
<dbReference type="InterPro" id="IPR021131">
    <property type="entry name" value="Ribosomal_uL15/eL18"/>
</dbReference>
<dbReference type="GO" id="GO:0019843">
    <property type="term" value="F:rRNA binding"/>
    <property type="evidence" value="ECO:0007669"/>
    <property type="project" value="UniProtKB-UniRule"/>
</dbReference>
<accession>A0A212L134</accession>
<dbReference type="EMBL" id="FMJC01000001">
    <property type="protein sequence ID" value="SCM71284.1"/>
    <property type="molecule type" value="Genomic_DNA"/>
</dbReference>
<evidence type="ECO:0000256" key="3">
    <source>
        <dbReference type="ARBA" id="ARBA00023274"/>
    </source>
</evidence>
<evidence type="ECO:0000259" key="7">
    <source>
        <dbReference type="Pfam" id="PF00828"/>
    </source>
</evidence>
<sequence>MQLHNLFPFPEERKTRRRVGRGSGSGLGCTAGKGHKGQNARAGGGVAPGFEGGQMPLQRRLPKHGFKNAPFKVTYSVINLDRLLEAFEGKNDITLDDIYARGLARMGSPVKILSRGEVKGAFKVEAHKFSQGAAEKIRTAGGEVSELEAAPAE</sequence>
<gene>
    <name evidence="4 8" type="primary">rplO</name>
    <name evidence="8" type="ORF">KL86DES1_10975</name>
</gene>
<evidence type="ECO:0000313" key="8">
    <source>
        <dbReference type="EMBL" id="SCM71284.1"/>
    </source>
</evidence>
<name>A0A212L134_9BACT</name>